<evidence type="ECO:0000313" key="2">
    <source>
        <dbReference type="EMBL" id="MCZ0861704.1"/>
    </source>
</evidence>
<dbReference type="InterPro" id="IPR011991">
    <property type="entry name" value="ArsR-like_HTH"/>
</dbReference>
<dbReference type="InterPro" id="IPR036390">
    <property type="entry name" value="WH_DNA-bd_sf"/>
</dbReference>
<keyword evidence="3" id="KW-1185">Reference proteome</keyword>
<dbReference type="RefSeq" id="WP_268921884.1">
    <property type="nucleotide sequence ID" value="NZ_JAPTGC010000001.1"/>
</dbReference>
<dbReference type="SUPFAM" id="SSF46785">
    <property type="entry name" value="Winged helix' DNA-binding domain"/>
    <property type="match status" value="2"/>
</dbReference>
<comment type="caution">
    <text evidence="2">The sequence shown here is derived from an EMBL/GenBank/DDBJ whole genome shotgun (WGS) entry which is preliminary data.</text>
</comment>
<dbReference type="Gene3D" id="1.10.10.10">
    <property type="entry name" value="Winged helix-like DNA-binding domain superfamily/Winged helix DNA-binding domain"/>
    <property type="match status" value="2"/>
</dbReference>
<dbReference type="Proteomes" id="UP001141336">
    <property type="component" value="Unassembled WGS sequence"/>
</dbReference>
<dbReference type="EMBL" id="JAPTGC010000001">
    <property type="protein sequence ID" value="MCZ0861704.1"/>
    <property type="molecule type" value="Genomic_DNA"/>
</dbReference>
<organism evidence="2 3">
    <name type="scientific">Methanocorpusculum vombati</name>
    <dbReference type="NCBI Taxonomy" id="3002864"/>
    <lineage>
        <taxon>Archaea</taxon>
        <taxon>Methanobacteriati</taxon>
        <taxon>Methanobacteriota</taxon>
        <taxon>Stenosarchaea group</taxon>
        <taxon>Methanomicrobia</taxon>
        <taxon>Methanomicrobiales</taxon>
        <taxon>Methanocorpusculaceae</taxon>
        <taxon>Methanocorpusculum</taxon>
    </lineage>
</organism>
<protein>
    <submittedName>
        <fullName evidence="2">Winged helix-turn-helix transcriptional regulator</fullName>
    </submittedName>
</protein>
<feature type="transmembrane region" description="Helical" evidence="1">
    <location>
        <begin position="74"/>
        <end position="97"/>
    </location>
</feature>
<gene>
    <name evidence="2" type="ORF">O0S09_00350</name>
</gene>
<keyword evidence="1" id="KW-0472">Membrane</keyword>
<dbReference type="PANTHER" id="PTHR36216">
    <property type="entry name" value="TRANSCRIPTIONAL REGULATOR, TRMB"/>
    <property type="match status" value="1"/>
</dbReference>
<keyword evidence="1" id="KW-0812">Transmembrane</keyword>
<evidence type="ECO:0000313" key="3">
    <source>
        <dbReference type="Proteomes" id="UP001141336"/>
    </source>
</evidence>
<sequence>MLISCISISSVTAAQEGVVHFPLSGITVSPGDPDLISDGKDDENPIIKIIGFDFSKPSFVSLVLDIFNIHDVPVWIAEAIALLLTLFFSGSVFFFLYTHRKLSEDPASRPMILLSYLREQPGMRQIDLIKVTGFSRGSVSYNLKRLLAEQRIRKSKGGVVRYYPAGTPSPLQDDPAWKLLENHSRQMIFGIILEYPGISQKQISRITGIPITTLRWHLARLQRLQVITFEKNLNITCYTVSSSFVEKYRSLLKIV</sequence>
<dbReference type="Pfam" id="PF13412">
    <property type="entry name" value="HTH_24"/>
    <property type="match status" value="2"/>
</dbReference>
<name>A0ABT4IIZ3_9EURY</name>
<dbReference type="CDD" id="cd00090">
    <property type="entry name" value="HTH_ARSR"/>
    <property type="match status" value="1"/>
</dbReference>
<dbReference type="InterPro" id="IPR036388">
    <property type="entry name" value="WH-like_DNA-bd_sf"/>
</dbReference>
<evidence type="ECO:0000256" key="1">
    <source>
        <dbReference type="SAM" id="Phobius"/>
    </source>
</evidence>
<reference evidence="2" key="1">
    <citation type="submission" date="2022-12" db="EMBL/GenBank/DDBJ databases">
        <title>Isolation and characterisation of novel Methanocorpusculum spp. from native Australian herbivores indicates the genus is ancestrally host-associated.</title>
        <authorList>
            <person name="Volmer J.G."/>
            <person name="Soo R.M."/>
            <person name="Evans P.N."/>
            <person name="Hoedt E.C."/>
            <person name="Astorga Alsina A.L."/>
            <person name="Woodcroft B.J."/>
            <person name="Tyson G.W."/>
            <person name="Hugenholtz P."/>
            <person name="Morrison M."/>
        </authorList>
    </citation>
    <scope>NUCLEOTIDE SEQUENCE</scope>
    <source>
        <strain evidence="2">CW153</strain>
    </source>
</reference>
<proteinExistence type="predicted"/>
<dbReference type="PANTHER" id="PTHR36216:SF1">
    <property type="entry name" value="HTH ARSR-TYPE DOMAIN-CONTAINING PROTEIN"/>
    <property type="match status" value="1"/>
</dbReference>
<keyword evidence="1" id="KW-1133">Transmembrane helix</keyword>
<accession>A0ABT4IIZ3</accession>